<dbReference type="InterPro" id="IPR016135">
    <property type="entry name" value="UBQ-conjugating_enzyme/RWD"/>
</dbReference>
<dbReference type="CDD" id="cd23814">
    <property type="entry name" value="UEV_AKTIP"/>
    <property type="match status" value="1"/>
</dbReference>
<dbReference type="EMBL" id="CAJNRD030001121">
    <property type="protein sequence ID" value="CAG5095050.1"/>
    <property type="molecule type" value="Genomic_DNA"/>
</dbReference>
<accession>A0A8J2MNZ1</accession>
<evidence type="ECO:0000259" key="2">
    <source>
        <dbReference type="PROSITE" id="PS50127"/>
    </source>
</evidence>
<dbReference type="SMART" id="SM00212">
    <property type="entry name" value="UBCc"/>
    <property type="match status" value="1"/>
</dbReference>
<name>A0A8J2MNZ1_COTCN</name>
<reference evidence="3" key="1">
    <citation type="submission" date="2021-04" db="EMBL/GenBank/DDBJ databases">
        <authorList>
            <person name="Chebbi M.A.C M."/>
        </authorList>
    </citation>
    <scope>NUCLEOTIDE SEQUENCE</scope>
</reference>
<dbReference type="Proteomes" id="UP000786811">
    <property type="component" value="Unassembled WGS sequence"/>
</dbReference>
<feature type="region of interest" description="Disordered" evidence="1">
    <location>
        <begin position="1"/>
        <end position="34"/>
    </location>
</feature>
<organism evidence="3 4">
    <name type="scientific">Cotesia congregata</name>
    <name type="common">Parasitoid wasp</name>
    <name type="synonym">Apanteles congregatus</name>
    <dbReference type="NCBI Taxonomy" id="51543"/>
    <lineage>
        <taxon>Eukaryota</taxon>
        <taxon>Metazoa</taxon>
        <taxon>Ecdysozoa</taxon>
        <taxon>Arthropoda</taxon>
        <taxon>Hexapoda</taxon>
        <taxon>Insecta</taxon>
        <taxon>Pterygota</taxon>
        <taxon>Neoptera</taxon>
        <taxon>Endopterygota</taxon>
        <taxon>Hymenoptera</taxon>
        <taxon>Apocrita</taxon>
        <taxon>Ichneumonoidea</taxon>
        <taxon>Braconidae</taxon>
        <taxon>Microgastrinae</taxon>
        <taxon>Cotesia</taxon>
    </lineage>
</organism>
<protein>
    <submittedName>
        <fullName evidence="3">Similar to aktip: AKT-interacting protein (Danio rerio)</fullName>
    </submittedName>
</protein>
<dbReference type="InterPro" id="IPR050113">
    <property type="entry name" value="Ub_conjugating_enzyme"/>
</dbReference>
<dbReference type="AlphaFoldDB" id="A0A8J2MNZ1"/>
<feature type="region of interest" description="Disordered" evidence="1">
    <location>
        <begin position="241"/>
        <end position="279"/>
    </location>
</feature>
<gene>
    <name evidence="3" type="ORF">HICCMSTLAB_LOCUS7515</name>
</gene>
<dbReference type="PANTHER" id="PTHR24067">
    <property type="entry name" value="UBIQUITIN-CONJUGATING ENZYME E2"/>
    <property type="match status" value="1"/>
</dbReference>
<evidence type="ECO:0000256" key="1">
    <source>
        <dbReference type="SAM" id="MobiDB-lite"/>
    </source>
</evidence>
<feature type="domain" description="UBC core" evidence="2">
    <location>
        <begin position="63"/>
        <end position="211"/>
    </location>
</feature>
<evidence type="ECO:0000313" key="3">
    <source>
        <dbReference type="EMBL" id="CAG5095050.1"/>
    </source>
</evidence>
<keyword evidence="4" id="KW-1185">Reference proteome</keyword>
<proteinExistence type="predicted"/>
<comment type="caution">
    <text evidence="3">The sequence shown here is derived from an EMBL/GenBank/DDBJ whole genome shotgun (WGS) entry which is preliminary data.</text>
</comment>
<sequence>MTSKPPGSSSKSDNEGDEGFKRTGSFRKILPGTSCGDSQLNTSIKMIDRPNVAQNNMDYAVYLREYSILSEYKLMQTQDLKGVYVIPSAQNPFLWFGVLFVRQGMYQGGVFRFIITLPDIFPDGDCPKITFKTKVFHPLIHEETGEFSTSAGFSDWKKSNRVFHLVQFITKVFNKIDPKLKAINEEAYNLFENNIEEFRKKVKQCVKDSLDHVYDSPETDDAHYLKFSPWDPEIHEPIRQKLYESRQQQPLDPEKSPRGYSWVQPGSLKPLSKSEEDLR</sequence>
<dbReference type="Pfam" id="PF00179">
    <property type="entry name" value="UQ_con"/>
    <property type="match status" value="1"/>
</dbReference>
<evidence type="ECO:0000313" key="4">
    <source>
        <dbReference type="Proteomes" id="UP000786811"/>
    </source>
</evidence>
<dbReference type="OrthoDB" id="5596422at2759"/>
<dbReference type="PROSITE" id="PS50127">
    <property type="entry name" value="UBC_2"/>
    <property type="match status" value="1"/>
</dbReference>
<dbReference type="Gene3D" id="3.10.110.10">
    <property type="entry name" value="Ubiquitin Conjugating Enzyme"/>
    <property type="match status" value="1"/>
</dbReference>
<feature type="compositionally biased region" description="Polar residues" evidence="1">
    <location>
        <begin position="1"/>
        <end position="11"/>
    </location>
</feature>
<dbReference type="InterPro" id="IPR000608">
    <property type="entry name" value="UBC"/>
</dbReference>
<feature type="compositionally biased region" description="Basic and acidic residues" evidence="1">
    <location>
        <begin position="12"/>
        <end position="21"/>
    </location>
</feature>
<dbReference type="SUPFAM" id="SSF54495">
    <property type="entry name" value="UBC-like"/>
    <property type="match status" value="1"/>
</dbReference>